<dbReference type="EMBL" id="CAFAAJ010000093">
    <property type="protein sequence ID" value="CAB4809755.1"/>
    <property type="molecule type" value="Genomic_DNA"/>
</dbReference>
<sequence>MGKASSAKKVARLAQRGKSKKIRFQGGSIFPIAIAAVFVLGVLVVGVSRHYSRAEAAGPKLGNHWHLAYGIYVCDRYLDPFKDNKESSPEYQELQIHSHGDGVMHWHPSNEQAINRSTGKSARFDVFLGLYGVQVTDTKLTITGSELTPPSDDVTYAEDKDTCDVNGKPEKASLRTIVWDRYDKADARTVRTSDLGNERIIEDQQVFVVAFVADSVQNADIPLPKWATDLPTLGSIDQAPTAPTTVPGGSTLPGDTTVPADTTLPGASGATVTTVASSTTAAPVTTSAN</sequence>
<evidence type="ECO:0000313" key="3">
    <source>
        <dbReference type="EMBL" id="CAB4809755.1"/>
    </source>
</evidence>
<gene>
    <name evidence="3" type="ORF">UFOPK3001_01470</name>
</gene>
<keyword evidence="2" id="KW-1133">Transmembrane helix</keyword>
<dbReference type="AlphaFoldDB" id="A0A6J6YMW0"/>
<reference evidence="3" key="1">
    <citation type="submission" date="2020-05" db="EMBL/GenBank/DDBJ databases">
        <authorList>
            <person name="Chiriac C."/>
            <person name="Salcher M."/>
            <person name="Ghai R."/>
            <person name="Kavagutti S V."/>
        </authorList>
    </citation>
    <scope>NUCLEOTIDE SEQUENCE</scope>
</reference>
<keyword evidence="2" id="KW-0472">Membrane</keyword>
<keyword evidence="2" id="KW-0812">Transmembrane</keyword>
<feature type="region of interest" description="Disordered" evidence="1">
    <location>
        <begin position="234"/>
        <end position="271"/>
    </location>
</feature>
<feature type="transmembrane region" description="Helical" evidence="2">
    <location>
        <begin position="28"/>
        <end position="47"/>
    </location>
</feature>
<name>A0A6J6YMW0_9ZZZZ</name>
<accession>A0A6J6YMW0</accession>
<evidence type="ECO:0000256" key="1">
    <source>
        <dbReference type="SAM" id="MobiDB-lite"/>
    </source>
</evidence>
<organism evidence="3">
    <name type="scientific">freshwater metagenome</name>
    <dbReference type="NCBI Taxonomy" id="449393"/>
    <lineage>
        <taxon>unclassified sequences</taxon>
        <taxon>metagenomes</taxon>
        <taxon>ecological metagenomes</taxon>
    </lineage>
</organism>
<protein>
    <submittedName>
        <fullName evidence="3">Unannotated protein</fullName>
    </submittedName>
</protein>
<evidence type="ECO:0000256" key="2">
    <source>
        <dbReference type="SAM" id="Phobius"/>
    </source>
</evidence>
<proteinExistence type="predicted"/>